<feature type="active site" evidence="2">
    <location>
        <position position="157"/>
    </location>
</feature>
<dbReference type="InterPro" id="IPR008269">
    <property type="entry name" value="Lon_proteolytic"/>
</dbReference>
<dbReference type="MEROPS" id="S16.A12"/>
<comment type="similarity">
    <text evidence="2">Belongs to the peptidase S16 family.</text>
</comment>
<dbReference type="GeneID" id="5325703"/>
<dbReference type="GO" id="GO:0004176">
    <property type="term" value="F:ATP-dependent peptidase activity"/>
    <property type="evidence" value="ECO:0007669"/>
    <property type="project" value="UniProtKB-UniRule"/>
</dbReference>
<dbReference type="STRING" id="406327.Mevan_0384"/>
<dbReference type="RefSeq" id="WP_011972195.1">
    <property type="nucleotide sequence ID" value="NC_009634.1"/>
</dbReference>
<feature type="transmembrane region" description="Helical" evidence="3">
    <location>
        <begin position="581"/>
        <end position="602"/>
    </location>
</feature>
<dbReference type="GO" id="GO:0006508">
    <property type="term" value="P:proteolysis"/>
    <property type="evidence" value="ECO:0007669"/>
    <property type="project" value="UniProtKB-KW"/>
</dbReference>
<evidence type="ECO:0000313" key="5">
    <source>
        <dbReference type="EMBL" id="ABR54292.1"/>
    </source>
</evidence>
<dbReference type="SUPFAM" id="SSF54211">
    <property type="entry name" value="Ribosomal protein S5 domain 2-like"/>
    <property type="match status" value="1"/>
</dbReference>
<reference evidence="5" key="1">
    <citation type="submission" date="2007-06" db="EMBL/GenBank/DDBJ databases">
        <title>Complete sequence of Methanococcus vannielii SB.</title>
        <authorList>
            <consortium name="US DOE Joint Genome Institute"/>
            <person name="Copeland A."/>
            <person name="Lucas S."/>
            <person name="Lapidus A."/>
            <person name="Barry K."/>
            <person name="Glavina del Rio T."/>
            <person name="Dalin E."/>
            <person name="Tice H."/>
            <person name="Pitluck S."/>
            <person name="Chain P."/>
            <person name="Malfatti S."/>
            <person name="Shin M."/>
            <person name="Vergez L."/>
            <person name="Schmutz J."/>
            <person name="Larimer F."/>
            <person name="Land M."/>
            <person name="Hauser L."/>
            <person name="Kyrpides N."/>
            <person name="Anderson I."/>
            <person name="Sieprawska-Lupa M."/>
            <person name="Whitman W.B."/>
            <person name="Richardson P."/>
        </authorList>
    </citation>
    <scope>NUCLEOTIDE SEQUENCE [LARGE SCALE GENOMIC DNA]</scope>
    <source>
        <strain evidence="5">SB</strain>
    </source>
</reference>
<evidence type="ECO:0000313" key="6">
    <source>
        <dbReference type="Proteomes" id="UP000001107"/>
    </source>
</evidence>
<dbReference type="GO" id="GO:0012505">
    <property type="term" value="C:endomembrane system"/>
    <property type="evidence" value="ECO:0007669"/>
    <property type="project" value="UniProtKB-SubCell"/>
</dbReference>
<dbReference type="AlphaFoldDB" id="A6UP70"/>
<keyword evidence="3" id="KW-0812">Transmembrane</keyword>
<keyword evidence="2" id="KW-0645">Protease</keyword>
<gene>
    <name evidence="5" type="ordered locus">Mevan_0384</name>
</gene>
<dbReference type="GO" id="GO:0005524">
    <property type="term" value="F:ATP binding"/>
    <property type="evidence" value="ECO:0007669"/>
    <property type="project" value="InterPro"/>
</dbReference>
<keyword evidence="3" id="KW-0472">Membrane</keyword>
<keyword evidence="2" id="KW-0378">Hydrolase</keyword>
<evidence type="ECO:0000259" key="4">
    <source>
        <dbReference type="PROSITE" id="PS51786"/>
    </source>
</evidence>
<evidence type="ECO:0000256" key="2">
    <source>
        <dbReference type="PROSITE-ProRule" id="PRU01122"/>
    </source>
</evidence>
<sequence length="606" mass="68574">MKKILAILIILISITSGFALNLENSGFKRSINITAPAVSLTDEGYVGAPVKIEVIVSFGNGHTFMDTMPLTELDMQGSARIASKVAFDFCGKEKNEYDVYYIIRSEVPTVGGPSAGAVLTVATIAAINGWEVNENVMMTGMIGPDGTIGPVGGILEKIKVGSEMGIDYFLIPYGQRNQVDSNNNSIDAVKYGKSLGITVIEVSNIYDAIYYFTGYKISKSHEVNPILEYRYIKTMEGLSEVTLERSKKELEELKTLDTSNLNSSEITEFEDALKSASNLIIISNEFHFKKEYYASTSRSFNALITLESIKAKHYYKDNESIKNYIDEVEKSVSLKKEKIKDVKLTKNNLEYVFAAKSRVYEAFELVEESKNSYENGDLDSAIYYASYAKLRAETGIWWLNLSQQPDYSEEIDEKYLKYLAREYLDNSEIVIIYSSMLFSEKLLSYPVRQIEESKKYYNQKEYLLSISKSIDAYVYATTILDYSSDVEYLKKLAVKKINNVADCGNNLDNTTYVPVSALGYLEYSNSLEDKYSKVLYLKYATAFAQMNIDILKELENFEKKDFNDLKLVPKNFDPYKAHKNIFTNIVYLLVGMLSGLIIRSIYSGHD</sequence>
<feature type="active site" evidence="2">
    <location>
        <position position="114"/>
    </location>
</feature>
<dbReference type="GO" id="GO:0030163">
    <property type="term" value="P:protein catabolic process"/>
    <property type="evidence" value="ECO:0007669"/>
    <property type="project" value="InterPro"/>
</dbReference>
<dbReference type="InterPro" id="IPR020568">
    <property type="entry name" value="Ribosomal_Su5_D2-typ_SF"/>
</dbReference>
<dbReference type="KEGG" id="mvn:Mevan_0384"/>
<keyword evidence="6" id="KW-1185">Reference proteome</keyword>
<dbReference type="EMBL" id="CP000742">
    <property type="protein sequence ID" value="ABR54292.1"/>
    <property type="molecule type" value="Genomic_DNA"/>
</dbReference>
<accession>A6UP70</accession>
<organism evidence="5 6">
    <name type="scientific">Methanococcus vannielii (strain ATCC 35089 / DSM 1224 / JCM 13029 / OCM 148 / SB)</name>
    <dbReference type="NCBI Taxonomy" id="406327"/>
    <lineage>
        <taxon>Archaea</taxon>
        <taxon>Methanobacteriati</taxon>
        <taxon>Methanobacteriota</taxon>
        <taxon>Methanomada group</taxon>
        <taxon>Methanococci</taxon>
        <taxon>Methanococcales</taxon>
        <taxon>Methanococcaceae</taxon>
        <taxon>Methanococcus</taxon>
    </lineage>
</organism>
<comment type="subcellular location">
    <subcellularLocation>
        <location evidence="1">Endomembrane system</location>
        <topology evidence="1">Multi-pass membrane protein</topology>
    </subcellularLocation>
</comment>
<dbReference type="Proteomes" id="UP000001107">
    <property type="component" value="Chromosome"/>
</dbReference>
<feature type="domain" description="Lon proteolytic" evidence="4">
    <location>
        <begin position="29"/>
        <end position="215"/>
    </location>
</feature>
<evidence type="ECO:0000256" key="1">
    <source>
        <dbReference type="ARBA" id="ARBA00004127"/>
    </source>
</evidence>
<dbReference type="HOGENOM" id="CLU_027628_0_0_2"/>
<dbReference type="Gene3D" id="3.30.230.10">
    <property type="match status" value="1"/>
</dbReference>
<dbReference type="PROSITE" id="PS51786">
    <property type="entry name" value="LON_PROTEOLYTIC"/>
    <property type="match status" value="1"/>
</dbReference>
<dbReference type="PRINTS" id="PR00830">
    <property type="entry name" value="ENDOLAPTASE"/>
</dbReference>
<dbReference type="InterPro" id="IPR014721">
    <property type="entry name" value="Ribsml_uS5_D2-typ_fold_subgr"/>
</dbReference>
<evidence type="ECO:0000256" key="3">
    <source>
        <dbReference type="SAM" id="Phobius"/>
    </source>
</evidence>
<dbReference type="PANTHER" id="PTHR10046">
    <property type="entry name" value="ATP DEPENDENT LON PROTEASE FAMILY MEMBER"/>
    <property type="match status" value="1"/>
</dbReference>
<name>A6UP70_METVS</name>
<dbReference type="OrthoDB" id="15525at2157"/>
<keyword evidence="2" id="KW-0720">Serine protease</keyword>
<protein>
    <recommendedName>
        <fullName evidence="4">Lon proteolytic domain-containing protein</fullName>
    </recommendedName>
</protein>
<dbReference type="GO" id="GO:0004252">
    <property type="term" value="F:serine-type endopeptidase activity"/>
    <property type="evidence" value="ECO:0007669"/>
    <property type="project" value="UniProtKB-UniRule"/>
</dbReference>
<dbReference type="Pfam" id="PF05362">
    <property type="entry name" value="Lon_C"/>
    <property type="match status" value="1"/>
</dbReference>
<keyword evidence="3" id="KW-1133">Transmembrane helix</keyword>
<dbReference type="eggNOG" id="arCOG01937">
    <property type="taxonomic scope" value="Archaea"/>
</dbReference>
<proteinExistence type="inferred from homology"/>
<dbReference type="InterPro" id="IPR027065">
    <property type="entry name" value="Lon_Prtase"/>
</dbReference>